<dbReference type="InterPro" id="IPR029044">
    <property type="entry name" value="Nucleotide-diphossugar_trans"/>
</dbReference>
<dbReference type="HOGENOM" id="CLU_025996_2_2_6"/>
<dbReference type="CDD" id="cd04196">
    <property type="entry name" value="GT_2_like_d"/>
    <property type="match status" value="1"/>
</dbReference>
<dbReference type="STRING" id="1051646.IX91_00730"/>
<protein>
    <submittedName>
        <fullName evidence="2">Alpha-L-Rha alpha-1,3-L-rhamnosyltransferase</fullName>
    </submittedName>
</protein>
<proteinExistence type="predicted"/>
<keyword evidence="2" id="KW-0808">Transferase</keyword>
<evidence type="ECO:0000313" key="3">
    <source>
        <dbReference type="Proteomes" id="UP000030071"/>
    </source>
</evidence>
<sequence>MATYNGGEYLVEQLNSIFPQLGTEDEIIISDDYSTDNTLEIVKELNDPRVKIYLNSLGKGYTRNFENALSQCTGDIIFLCDQDDVWEPNKVQRMSYLLSKNDLVVSDCKVVNDKLETIYNSHFSIHRTSSGFLKNFIKPRYIGACMAFNRRVLDCSLPFPKKQKYCAHDYWISLVAEMKFNVATLDEPLMLYRRHAHNASSGGEVSKFSLSHKVSTRVYTGICLLLRWIR</sequence>
<organism evidence="2 3">
    <name type="scientific">Vibrio tubiashii ATCC 19109</name>
    <dbReference type="NCBI Taxonomy" id="1051646"/>
    <lineage>
        <taxon>Bacteria</taxon>
        <taxon>Pseudomonadati</taxon>
        <taxon>Pseudomonadota</taxon>
        <taxon>Gammaproteobacteria</taxon>
        <taxon>Vibrionales</taxon>
        <taxon>Vibrionaceae</taxon>
        <taxon>Vibrio</taxon>
        <taxon>Vibrio oreintalis group</taxon>
    </lineage>
</organism>
<gene>
    <name evidence="2" type="ORF">IX91_00730</name>
</gene>
<dbReference type="EMBL" id="CP009354">
    <property type="protein sequence ID" value="AIW12757.1"/>
    <property type="molecule type" value="Genomic_DNA"/>
</dbReference>
<dbReference type="Gene3D" id="3.90.550.10">
    <property type="entry name" value="Spore Coat Polysaccharide Biosynthesis Protein SpsA, Chain A"/>
    <property type="match status" value="1"/>
</dbReference>
<dbReference type="KEGG" id="vtu:IX91_00730"/>
<name>A0A0A0SCL7_9VIBR</name>
<dbReference type="PATRIC" id="fig|1051646.9.peg.138"/>
<reference evidence="2 3" key="1">
    <citation type="submission" date="2014-08" db="EMBL/GenBank/DDBJ databases">
        <title>First Complete Genome Sequence of the Shellfish Pathogen Vibrio tubiashii.</title>
        <authorList>
            <person name="Richards G.P."/>
            <person name="Needleman D.S."/>
            <person name="Watson M.A."/>
            <person name="Bono J.L."/>
        </authorList>
    </citation>
    <scope>NUCLEOTIDE SEQUENCE [LARGE SCALE GENOMIC DNA]</scope>
    <source>
        <strain evidence="2 3">ATCC 19109</strain>
    </source>
</reference>
<dbReference type="PANTHER" id="PTHR22916:SF3">
    <property type="entry name" value="UDP-GLCNAC:BETAGAL BETA-1,3-N-ACETYLGLUCOSAMINYLTRANSFERASE-LIKE PROTEIN 1"/>
    <property type="match status" value="1"/>
</dbReference>
<dbReference type="GO" id="GO:0016758">
    <property type="term" value="F:hexosyltransferase activity"/>
    <property type="evidence" value="ECO:0007669"/>
    <property type="project" value="UniProtKB-ARBA"/>
</dbReference>
<dbReference type="Pfam" id="PF00535">
    <property type="entry name" value="Glycos_transf_2"/>
    <property type="match status" value="1"/>
</dbReference>
<dbReference type="SUPFAM" id="SSF53448">
    <property type="entry name" value="Nucleotide-diphospho-sugar transferases"/>
    <property type="match status" value="1"/>
</dbReference>
<dbReference type="InterPro" id="IPR001173">
    <property type="entry name" value="Glyco_trans_2-like"/>
</dbReference>
<feature type="domain" description="Glycosyltransferase 2-like" evidence="1">
    <location>
        <begin position="1"/>
        <end position="155"/>
    </location>
</feature>
<dbReference type="Proteomes" id="UP000030071">
    <property type="component" value="Chromosome 1"/>
</dbReference>
<dbReference type="AlphaFoldDB" id="A0A0A0SCL7"/>
<dbReference type="PANTHER" id="PTHR22916">
    <property type="entry name" value="GLYCOSYLTRANSFERASE"/>
    <property type="match status" value="1"/>
</dbReference>
<dbReference type="eggNOG" id="COG1215">
    <property type="taxonomic scope" value="Bacteria"/>
</dbReference>
<evidence type="ECO:0000313" key="2">
    <source>
        <dbReference type="EMBL" id="AIW12757.1"/>
    </source>
</evidence>
<accession>A0A0A0SCL7</accession>
<evidence type="ECO:0000259" key="1">
    <source>
        <dbReference type="Pfam" id="PF00535"/>
    </source>
</evidence>